<dbReference type="PANTHER" id="PTHR43433">
    <property type="entry name" value="HYDROLASE, ALPHA/BETA FOLD FAMILY PROTEIN"/>
    <property type="match status" value="1"/>
</dbReference>
<proteinExistence type="predicted"/>
<keyword evidence="3" id="KW-1185">Reference proteome</keyword>
<dbReference type="InterPro" id="IPR050471">
    <property type="entry name" value="AB_hydrolase"/>
</dbReference>
<dbReference type="InterPro" id="IPR029058">
    <property type="entry name" value="AB_hydrolase_fold"/>
</dbReference>
<comment type="caution">
    <text evidence="2">The sequence shown here is derived from an EMBL/GenBank/DDBJ whole genome shotgun (WGS) entry which is preliminary data.</text>
</comment>
<dbReference type="Proteomes" id="UP001386437">
    <property type="component" value="Unassembled WGS sequence"/>
</dbReference>
<dbReference type="RefSeq" id="WP_336596813.1">
    <property type="nucleotide sequence ID" value="NZ_JACFYJ010000004.1"/>
</dbReference>
<evidence type="ECO:0000313" key="2">
    <source>
        <dbReference type="EMBL" id="MEI5996376.1"/>
    </source>
</evidence>
<dbReference type="GO" id="GO:0016787">
    <property type="term" value="F:hydrolase activity"/>
    <property type="evidence" value="ECO:0007669"/>
    <property type="project" value="UniProtKB-KW"/>
</dbReference>
<feature type="domain" description="AB hydrolase-1" evidence="1">
    <location>
        <begin position="17"/>
        <end position="238"/>
    </location>
</feature>
<protein>
    <submittedName>
        <fullName evidence="2">Alpha/beta hydrolase</fullName>
    </submittedName>
</protein>
<keyword evidence="2" id="KW-0378">Hydrolase</keyword>
<evidence type="ECO:0000259" key="1">
    <source>
        <dbReference type="Pfam" id="PF00561"/>
    </source>
</evidence>
<reference evidence="2 3" key="1">
    <citation type="journal article" date="2022" name="Arch. Microbiol.">
        <title>Paraburkholderia bengalensis sp. nov. isolated from roots of Oryza sativa, IR64.</title>
        <authorList>
            <person name="Nag P."/>
            <person name="Mondal N."/>
            <person name="Sarkar J."/>
            <person name="Das S."/>
        </authorList>
    </citation>
    <scope>NUCLEOTIDE SEQUENCE [LARGE SCALE GENOMIC DNA]</scope>
    <source>
        <strain evidence="2 3">IR64_4_BI</strain>
    </source>
</reference>
<organism evidence="2 3">
    <name type="scientific">Paraburkholderia bengalensis</name>
    <dbReference type="NCBI Taxonomy" id="2747562"/>
    <lineage>
        <taxon>Bacteria</taxon>
        <taxon>Pseudomonadati</taxon>
        <taxon>Pseudomonadota</taxon>
        <taxon>Betaproteobacteria</taxon>
        <taxon>Burkholderiales</taxon>
        <taxon>Burkholderiaceae</taxon>
        <taxon>Paraburkholderia</taxon>
    </lineage>
</organism>
<gene>
    <name evidence="2" type="ORF">H3V53_03880</name>
</gene>
<evidence type="ECO:0000313" key="3">
    <source>
        <dbReference type="Proteomes" id="UP001386437"/>
    </source>
</evidence>
<dbReference type="SUPFAM" id="SSF53474">
    <property type="entry name" value="alpha/beta-Hydrolases"/>
    <property type="match status" value="1"/>
</dbReference>
<dbReference type="PANTHER" id="PTHR43433:SF5">
    <property type="entry name" value="AB HYDROLASE-1 DOMAIN-CONTAINING PROTEIN"/>
    <property type="match status" value="1"/>
</dbReference>
<dbReference type="EMBL" id="JACFYJ010000004">
    <property type="protein sequence ID" value="MEI5996376.1"/>
    <property type="molecule type" value="Genomic_DNA"/>
</dbReference>
<sequence length="261" mass="28673">MTTLNGFRQFGHGPHKVIALNGWFGSSADWTALTPALDAERFSYAFFDYRGYGLSRDADGAFTFDEVARDVLALADHLDWPRFSLIGHSMGGMAMQRVLLAAPERIVNMAGVSAVPACGSRMDETRLAMFSACIDDVAKRAGIIHFSTGSRLASPWSTHLAQLSMRDSRREAFAGYLPQWATGDFAAQVEGNPVPVKLFVGEHDPTITTELMTRTWLAWYPNATLETLRNAGHYAMLEVPVALATALQNWLTEPQKAMTGL</sequence>
<accession>A0ABU8ILI4</accession>
<dbReference type="Pfam" id="PF00561">
    <property type="entry name" value="Abhydrolase_1"/>
    <property type="match status" value="1"/>
</dbReference>
<dbReference type="InterPro" id="IPR000073">
    <property type="entry name" value="AB_hydrolase_1"/>
</dbReference>
<name>A0ABU8ILI4_9BURK</name>
<dbReference type="Gene3D" id="3.40.50.1820">
    <property type="entry name" value="alpha/beta hydrolase"/>
    <property type="match status" value="1"/>
</dbReference>